<proteinExistence type="predicted"/>
<sequence length="81" mass="8845">MGIEYKIRFPVPQGFGTEQLQRRLPASEATPGRMPAYDFALEADGFYFIDHLGDASTAALAMRVLIDAALSITPSVQISEL</sequence>
<organism evidence="1 2">
    <name type="scientific">Comamonas resistens</name>
    <dbReference type="NCBI Taxonomy" id="3046670"/>
    <lineage>
        <taxon>Bacteria</taxon>
        <taxon>Pseudomonadati</taxon>
        <taxon>Pseudomonadota</taxon>
        <taxon>Betaproteobacteria</taxon>
        <taxon>Burkholderiales</taxon>
        <taxon>Comamonadaceae</taxon>
        <taxon>Comamonas</taxon>
    </lineage>
</organism>
<dbReference type="EMBL" id="CP125947">
    <property type="protein sequence ID" value="WHS67634.1"/>
    <property type="molecule type" value="Genomic_DNA"/>
</dbReference>
<name>A0ABY8SX55_9BURK</name>
<protein>
    <submittedName>
        <fullName evidence="1">Uncharacterized protein</fullName>
    </submittedName>
</protein>
<evidence type="ECO:0000313" key="2">
    <source>
        <dbReference type="Proteomes" id="UP001240697"/>
    </source>
</evidence>
<accession>A0ABY8SX55</accession>
<gene>
    <name evidence="1" type="ORF">QMY55_11195</name>
</gene>
<keyword evidence="2" id="KW-1185">Reference proteome</keyword>
<reference evidence="1 2" key="1">
    <citation type="submission" date="2023-05" db="EMBL/GenBank/DDBJ databases">
        <authorList>
            <person name="Yin Y."/>
            <person name="Lu Z."/>
        </authorList>
    </citation>
    <scope>NUCLEOTIDE SEQUENCE [LARGE SCALE GENOMIC DNA]</scope>
    <source>
        <strain evidence="1 2">ZM22</strain>
    </source>
</reference>
<dbReference type="Proteomes" id="UP001240697">
    <property type="component" value="Chromosome"/>
</dbReference>
<dbReference type="RefSeq" id="WP_283488661.1">
    <property type="nucleotide sequence ID" value="NZ_CP125947.1"/>
</dbReference>
<evidence type="ECO:0000313" key="1">
    <source>
        <dbReference type="EMBL" id="WHS67634.1"/>
    </source>
</evidence>